<organism evidence="1 2">
    <name type="scientific">Paraburkholderia terrae</name>
    <dbReference type="NCBI Taxonomy" id="311230"/>
    <lineage>
        <taxon>Bacteria</taxon>
        <taxon>Pseudomonadati</taxon>
        <taxon>Pseudomonadota</taxon>
        <taxon>Betaproteobacteria</taxon>
        <taxon>Burkholderiales</taxon>
        <taxon>Burkholderiaceae</taxon>
        <taxon>Paraburkholderia</taxon>
    </lineage>
</organism>
<dbReference type="EMBL" id="AP024958">
    <property type="protein sequence ID" value="BCZ84874.1"/>
    <property type="molecule type" value="Genomic_DNA"/>
</dbReference>
<reference evidence="1 2" key="1">
    <citation type="journal article" date="2022" name="Front. Microbiol.">
        <title>Identification and characterization of a novel class of self-sufficient cytochrome P450 hydroxylase involved in cyclohexanecarboxylate degradation in Paraburkholderia terrae strain KU-64.</title>
        <authorList>
            <person name="Yamamoto T."/>
            <person name="Hasegawa Y."/>
            <person name="Iwaki H."/>
        </authorList>
    </citation>
    <scope>NUCLEOTIDE SEQUENCE [LARGE SCALE GENOMIC DNA]</scope>
    <source>
        <strain evidence="1 2">KU-64</strain>
    </source>
</reference>
<name>A0ABM7UAW1_9BURK</name>
<protein>
    <submittedName>
        <fullName evidence="1">Uncharacterized protein</fullName>
    </submittedName>
</protein>
<accession>A0ABM7UAW1</accession>
<dbReference type="Proteomes" id="UP001319874">
    <property type="component" value="Chromosome 4"/>
</dbReference>
<evidence type="ECO:0000313" key="1">
    <source>
        <dbReference type="EMBL" id="BCZ84874.1"/>
    </source>
</evidence>
<proteinExistence type="predicted"/>
<sequence>MPGGMARAICEAGVGMALDDMRIFGKLIPGNRDDKSQKIALWDKICGDAGNDFCKREECLEPQAQLE</sequence>
<keyword evidence="2" id="KW-1185">Reference proteome</keyword>
<gene>
    <name evidence="1" type="ORF">PTKU64_85490</name>
</gene>
<evidence type="ECO:0000313" key="2">
    <source>
        <dbReference type="Proteomes" id="UP001319874"/>
    </source>
</evidence>